<keyword evidence="3" id="KW-0539">Nucleus</keyword>
<sequence length="115" mass="12753">MVTEETRMRVNGSLLSQHSGRPVVILGTVQKVDPSGMMVSLKASDDQVIQVKLQQPVQENIEGVMEVHGMSQGRQVLCQSYVTFPQESYANFDMGSYDEAVKLIHSVSGNPWKND</sequence>
<reference evidence="4" key="1">
    <citation type="submission" date="2023-11" db="EMBL/GenBank/DDBJ databases">
        <title>Genome assemblies of two species of porcelain crab, Petrolisthes cinctipes and Petrolisthes manimaculis (Anomura: Porcellanidae).</title>
        <authorList>
            <person name="Angst P."/>
        </authorList>
    </citation>
    <scope>NUCLEOTIDE SEQUENCE</scope>
    <source>
        <strain evidence="4">PB745_02</strain>
        <tissue evidence="4">Gill</tissue>
    </source>
</reference>
<evidence type="ECO:0000256" key="2">
    <source>
        <dbReference type="ARBA" id="ARBA00009761"/>
    </source>
</evidence>
<comment type="caution">
    <text evidence="4">The sequence shown here is derived from an EMBL/GenBank/DDBJ whole genome shotgun (WGS) entry which is preliminary data.</text>
</comment>
<dbReference type="PANTHER" id="PTHR15114">
    <property type="entry name" value="REPLICATION PROTEIN A3"/>
    <property type="match status" value="1"/>
</dbReference>
<dbReference type="InterPro" id="IPR012340">
    <property type="entry name" value="NA-bd_OB-fold"/>
</dbReference>
<dbReference type="Gene3D" id="2.40.50.140">
    <property type="entry name" value="Nucleic acid-binding proteins"/>
    <property type="match status" value="1"/>
</dbReference>
<dbReference type="GO" id="GO:0035861">
    <property type="term" value="C:site of double-strand break"/>
    <property type="evidence" value="ECO:0007669"/>
    <property type="project" value="TreeGrafter"/>
</dbReference>
<dbReference type="PANTHER" id="PTHR15114:SF1">
    <property type="entry name" value="REPLICATION PROTEIN A 14 KDA SUBUNIT"/>
    <property type="match status" value="1"/>
</dbReference>
<dbReference type="InterPro" id="IPR013970">
    <property type="entry name" value="Rfa2"/>
</dbReference>
<dbReference type="GO" id="GO:0006260">
    <property type="term" value="P:DNA replication"/>
    <property type="evidence" value="ECO:0007669"/>
    <property type="project" value="InterPro"/>
</dbReference>
<dbReference type="AlphaFoldDB" id="A0AAE1UHE7"/>
<evidence type="ECO:0000256" key="1">
    <source>
        <dbReference type="ARBA" id="ARBA00004123"/>
    </source>
</evidence>
<dbReference type="GO" id="GO:0003697">
    <property type="term" value="F:single-stranded DNA binding"/>
    <property type="evidence" value="ECO:0007669"/>
    <property type="project" value="TreeGrafter"/>
</dbReference>
<dbReference type="Proteomes" id="UP001292094">
    <property type="component" value="Unassembled WGS sequence"/>
</dbReference>
<dbReference type="FunFam" id="2.40.50.140:FF:000395">
    <property type="entry name" value="Replication protein A3"/>
    <property type="match status" value="1"/>
</dbReference>
<dbReference type="GO" id="GO:0006298">
    <property type="term" value="P:mismatch repair"/>
    <property type="evidence" value="ECO:0007669"/>
    <property type="project" value="TreeGrafter"/>
</dbReference>
<gene>
    <name evidence="4" type="ORF">Pmani_008837</name>
</gene>
<dbReference type="CDD" id="cd04479">
    <property type="entry name" value="RPA3"/>
    <property type="match status" value="1"/>
</dbReference>
<keyword evidence="5" id="KW-1185">Reference proteome</keyword>
<evidence type="ECO:0000256" key="3">
    <source>
        <dbReference type="ARBA" id="ARBA00023242"/>
    </source>
</evidence>
<comment type="subcellular location">
    <subcellularLocation>
        <location evidence="1">Nucleus</location>
    </subcellularLocation>
</comment>
<dbReference type="GO" id="GO:0005662">
    <property type="term" value="C:DNA replication factor A complex"/>
    <property type="evidence" value="ECO:0007669"/>
    <property type="project" value="TreeGrafter"/>
</dbReference>
<dbReference type="Pfam" id="PF08661">
    <property type="entry name" value="Rep_fac-A_3"/>
    <property type="match status" value="1"/>
</dbReference>
<dbReference type="SUPFAM" id="SSF50249">
    <property type="entry name" value="Nucleic acid-binding proteins"/>
    <property type="match status" value="1"/>
</dbReference>
<evidence type="ECO:0000313" key="4">
    <source>
        <dbReference type="EMBL" id="KAK4320331.1"/>
    </source>
</evidence>
<evidence type="ECO:0008006" key="6">
    <source>
        <dbReference type="Google" id="ProtNLM"/>
    </source>
</evidence>
<dbReference type="GO" id="GO:0003684">
    <property type="term" value="F:damaged DNA binding"/>
    <property type="evidence" value="ECO:0007669"/>
    <property type="project" value="TreeGrafter"/>
</dbReference>
<comment type="similarity">
    <text evidence="2">Belongs to the replication factor A protein 3 family.</text>
</comment>
<proteinExistence type="inferred from homology"/>
<accession>A0AAE1UHE7</accession>
<dbReference type="EMBL" id="JAWZYT010000676">
    <property type="protein sequence ID" value="KAK4320331.1"/>
    <property type="molecule type" value="Genomic_DNA"/>
</dbReference>
<dbReference type="GO" id="GO:0000724">
    <property type="term" value="P:double-strand break repair via homologous recombination"/>
    <property type="evidence" value="ECO:0007669"/>
    <property type="project" value="TreeGrafter"/>
</dbReference>
<evidence type="ECO:0000313" key="5">
    <source>
        <dbReference type="Proteomes" id="UP001292094"/>
    </source>
</evidence>
<protein>
    <recommendedName>
        <fullName evidence="6">Replication protein A3</fullName>
    </recommendedName>
</protein>
<dbReference type="GO" id="GO:0006284">
    <property type="term" value="P:base-excision repair"/>
    <property type="evidence" value="ECO:0007669"/>
    <property type="project" value="TreeGrafter"/>
</dbReference>
<dbReference type="GO" id="GO:0006289">
    <property type="term" value="P:nucleotide-excision repair"/>
    <property type="evidence" value="ECO:0007669"/>
    <property type="project" value="TreeGrafter"/>
</dbReference>
<name>A0AAE1UHE7_9EUCA</name>
<organism evidence="4 5">
    <name type="scientific">Petrolisthes manimaculis</name>
    <dbReference type="NCBI Taxonomy" id="1843537"/>
    <lineage>
        <taxon>Eukaryota</taxon>
        <taxon>Metazoa</taxon>
        <taxon>Ecdysozoa</taxon>
        <taxon>Arthropoda</taxon>
        <taxon>Crustacea</taxon>
        <taxon>Multicrustacea</taxon>
        <taxon>Malacostraca</taxon>
        <taxon>Eumalacostraca</taxon>
        <taxon>Eucarida</taxon>
        <taxon>Decapoda</taxon>
        <taxon>Pleocyemata</taxon>
        <taxon>Anomura</taxon>
        <taxon>Galatheoidea</taxon>
        <taxon>Porcellanidae</taxon>
        <taxon>Petrolisthes</taxon>
    </lineage>
</organism>